<dbReference type="AlphaFoldDB" id="A0A085FZV9"/>
<organism evidence="3 4">
    <name type="scientific">Buttiauxella agrestis ATCC 33320</name>
    <dbReference type="NCBI Taxonomy" id="1006004"/>
    <lineage>
        <taxon>Bacteria</taxon>
        <taxon>Pseudomonadati</taxon>
        <taxon>Pseudomonadota</taxon>
        <taxon>Gammaproteobacteria</taxon>
        <taxon>Enterobacterales</taxon>
        <taxon>Enterobacteriaceae</taxon>
        <taxon>Buttiauxella</taxon>
    </lineage>
</organism>
<proteinExistence type="predicted"/>
<keyword evidence="4" id="KW-1185">Reference proteome</keyword>
<comment type="caution">
    <text evidence="3">The sequence shown here is derived from an EMBL/GenBank/DDBJ whole genome shotgun (WGS) entry which is preliminary data.</text>
</comment>
<keyword evidence="3" id="KW-0808">Transferase</keyword>
<dbReference type="Proteomes" id="UP000028653">
    <property type="component" value="Unassembled WGS sequence"/>
</dbReference>
<reference evidence="3 4" key="1">
    <citation type="submission" date="2014-05" db="EMBL/GenBank/DDBJ databases">
        <title>ATOL: Assembling a taxonomically balanced genome-scale reconstruction of the evolutionary history of the Enterobacteriaceae.</title>
        <authorList>
            <person name="Plunkett G.III."/>
            <person name="Neeno-Eckwall E.C."/>
            <person name="Glasner J.D."/>
            <person name="Perna N.T."/>
        </authorList>
    </citation>
    <scope>NUCLEOTIDE SEQUENCE [LARGE SCALE GENOMIC DNA]</scope>
    <source>
        <strain evidence="3 4">ATCC 33320</strain>
    </source>
</reference>
<dbReference type="PANTHER" id="PTHR45947:SF3">
    <property type="entry name" value="SULFOQUINOVOSYL TRANSFERASE SQD2"/>
    <property type="match status" value="1"/>
</dbReference>
<dbReference type="InterPro" id="IPR050194">
    <property type="entry name" value="Glycosyltransferase_grp1"/>
</dbReference>
<name>A0A085FZV9_9ENTR</name>
<protein>
    <submittedName>
        <fullName evidence="3">Putative GlcNAc transferase</fullName>
    </submittedName>
</protein>
<feature type="domain" description="Glycosyl transferase family 1" evidence="1">
    <location>
        <begin position="186"/>
        <end position="318"/>
    </location>
</feature>
<dbReference type="PANTHER" id="PTHR45947">
    <property type="entry name" value="SULFOQUINOVOSYL TRANSFERASE SQD2"/>
    <property type="match status" value="1"/>
</dbReference>
<dbReference type="STRING" id="1006004.GBAG_3969"/>
<gene>
    <name evidence="3" type="ORF">GBAG_3969</name>
</gene>
<dbReference type="InterPro" id="IPR001296">
    <property type="entry name" value="Glyco_trans_1"/>
</dbReference>
<evidence type="ECO:0000313" key="3">
    <source>
        <dbReference type="EMBL" id="KFC77004.1"/>
    </source>
</evidence>
<dbReference type="EMBL" id="JMPI01000070">
    <property type="protein sequence ID" value="KFC77004.1"/>
    <property type="molecule type" value="Genomic_DNA"/>
</dbReference>
<dbReference type="CDD" id="cd03801">
    <property type="entry name" value="GT4_PimA-like"/>
    <property type="match status" value="1"/>
</dbReference>
<dbReference type="OrthoDB" id="6286688at2"/>
<evidence type="ECO:0000313" key="4">
    <source>
        <dbReference type="Proteomes" id="UP000028653"/>
    </source>
</evidence>
<dbReference type="Pfam" id="PF00534">
    <property type="entry name" value="Glycos_transf_1"/>
    <property type="match status" value="1"/>
</dbReference>
<dbReference type="Gene3D" id="3.40.50.2000">
    <property type="entry name" value="Glycogen Phosphorylase B"/>
    <property type="match status" value="2"/>
</dbReference>
<feature type="domain" description="Glycosyltransferase subfamily 4-like N-terminal" evidence="2">
    <location>
        <begin position="56"/>
        <end position="165"/>
    </location>
</feature>
<evidence type="ECO:0000259" key="2">
    <source>
        <dbReference type="Pfam" id="PF13439"/>
    </source>
</evidence>
<evidence type="ECO:0000259" key="1">
    <source>
        <dbReference type="Pfam" id="PF00534"/>
    </source>
</evidence>
<dbReference type="Pfam" id="PF13439">
    <property type="entry name" value="Glyco_transf_4"/>
    <property type="match status" value="1"/>
</dbReference>
<accession>A0A085FZV9</accession>
<dbReference type="SUPFAM" id="SSF53756">
    <property type="entry name" value="UDP-Glycosyltransferase/glycogen phosphorylase"/>
    <property type="match status" value="1"/>
</dbReference>
<dbReference type="RefSeq" id="WP_034499437.1">
    <property type="nucleotide sequence ID" value="NZ_JMPI01000070.1"/>
</dbReference>
<dbReference type="eggNOG" id="COG0438">
    <property type="taxonomic scope" value="Bacteria"/>
</dbReference>
<dbReference type="InterPro" id="IPR028098">
    <property type="entry name" value="Glyco_trans_4-like_N"/>
</dbReference>
<sequence>MQKILLLSNMYPSSKNPDFGVFVASAEKDLLELGFNVDKCVRLSKGKSKVTKVISYFYFYLKSISFLIFRNYDYIYCHYVSHTALPIIIVSLFRKKLKLVCHIHGGDVKFLAGRNALFHKIKHVLVCGLLRRTSKIICPSKYYSEYIRQVFPFIPSSNIFVYPSGGVHSVFFKNEITSERDSILHLGYAGRLVKSKNVNLIIDAIKETEGVNLTIVGSGELKKSLLNASVDLPINFLEPMNREQLSLWFNEIDVLIYPSESESLGLVPLEAMASGVYTILSKIPAFTEFSEIGLQYEVMDEFSSNAIRKCINSFISKSHEDIKGVCSNNKIIVKQIYGSENIKDVLKNVFN</sequence>
<dbReference type="GO" id="GO:0016757">
    <property type="term" value="F:glycosyltransferase activity"/>
    <property type="evidence" value="ECO:0007669"/>
    <property type="project" value="InterPro"/>
</dbReference>